<dbReference type="EMBL" id="JYDR01000022">
    <property type="protein sequence ID" value="KRY74842.1"/>
    <property type="molecule type" value="Genomic_DNA"/>
</dbReference>
<keyword evidence="5" id="KW-1185">Reference proteome</keyword>
<reference evidence="4 5" key="1">
    <citation type="submission" date="2015-01" db="EMBL/GenBank/DDBJ databases">
        <title>Evolution of Trichinella species and genotypes.</title>
        <authorList>
            <person name="Korhonen P.K."/>
            <person name="Edoardo P."/>
            <person name="Giuseppe L.R."/>
            <person name="Gasser R.B."/>
        </authorList>
    </citation>
    <scope>NUCLEOTIDE SEQUENCE [LARGE SCALE GENOMIC DNA]</scope>
    <source>
        <strain evidence="1">ISS13</strain>
        <strain evidence="3">ISS176</strain>
        <strain evidence="2">ISS588</strain>
    </source>
</reference>
<protein>
    <submittedName>
        <fullName evidence="1">Uncharacterized protein</fullName>
    </submittedName>
</protein>
<evidence type="ECO:0000313" key="2">
    <source>
        <dbReference type="EMBL" id="KRZ35108.1"/>
    </source>
</evidence>
<dbReference type="Proteomes" id="UP000054826">
    <property type="component" value="Unassembled WGS sequence"/>
</dbReference>
<evidence type="ECO:0000313" key="5">
    <source>
        <dbReference type="Proteomes" id="UP000054805"/>
    </source>
</evidence>
<comment type="caution">
    <text evidence="1">The sequence shown here is derived from an EMBL/GenBank/DDBJ whole genome shotgun (WGS) entry which is preliminary data.</text>
</comment>
<evidence type="ECO:0000313" key="3">
    <source>
        <dbReference type="EMBL" id="KRZ43985.1"/>
    </source>
</evidence>
<dbReference type="EMBL" id="JYDV01000007">
    <property type="protein sequence ID" value="KRZ43985.1"/>
    <property type="molecule type" value="Genomic_DNA"/>
</dbReference>
<dbReference type="Proteomes" id="UP000054805">
    <property type="component" value="Unassembled WGS sequence"/>
</dbReference>
<dbReference type="EMBL" id="JYDS01000001">
    <property type="protein sequence ID" value="KRZ35108.1"/>
    <property type="molecule type" value="Genomic_DNA"/>
</dbReference>
<organism evidence="1 4">
    <name type="scientific">Trichinella pseudospiralis</name>
    <name type="common">Parasitic roundworm</name>
    <dbReference type="NCBI Taxonomy" id="6337"/>
    <lineage>
        <taxon>Eukaryota</taxon>
        <taxon>Metazoa</taxon>
        <taxon>Ecdysozoa</taxon>
        <taxon>Nematoda</taxon>
        <taxon>Enoplea</taxon>
        <taxon>Dorylaimia</taxon>
        <taxon>Trichinellida</taxon>
        <taxon>Trichinellidae</taxon>
        <taxon>Trichinella</taxon>
    </lineage>
</organism>
<dbReference type="AlphaFoldDB" id="A0A0V1EM86"/>
<accession>A0A0V1EM86</accession>
<sequence>MNVMAFENFSVADMAPDEISNAFLTSQFKIVIPGHNVLLTFENFFKRIIEMLYNFLSCLNV</sequence>
<evidence type="ECO:0000313" key="4">
    <source>
        <dbReference type="Proteomes" id="UP000054632"/>
    </source>
</evidence>
<name>A0A0V1EM86_TRIPS</name>
<evidence type="ECO:0000313" key="1">
    <source>
        <dbReference type="EMBL" id="KRY74842.1"/>
    </source>
</evidence>
<gene>
    <name evidence="1" type="ORF">T4A_3572</name>
    <name evidence="2" type="ORF">T4B_14713</name>
    <name evidence="3" type="ORF">T4C_7158</name>
</gene>
<dbReference type="Proteomes" id="UP000054632">
    <property type="component" value="Unassembled WGS sequence"/>
</dbReference>
<proteinExistence type="predicted"/>